<reference evidence="1" key="2">
    <citation type="submission" date="2018-03" db="EMBL/GenBank/DDBJ databases">
        <title>The Triticum urartu genome reveals the dynamic nature of wheat genome evolution.</title>
        <authorList>
            <person name="Ling H."/>
            <person name="Ma B."/>
            <person name="Shi X."/>
            <person name="Liu H."/>
            <person name="Dong L."/>
            <person name="Sun H."/>
            <person name="Cao Y."/>
            <person name="Gao Q."/>
            <person name="Zheng S."/>
            <person name="Li Y."/>
            <person name="Yu Y."/>
            <person name="Du H."/>
            <person name="Qi M."/>
            <person name="Li Y."/>
            <person name="Yu H."/>
            <person name="Cui Y."/>
            <person name="Wang N."/>
            <person name="Chen C."/>
            <person name="Wu H."/>
            <person name="Zhao Y."/>
            <person name="Zhang J."/>
            <person name="Li Y."/>
            <person name="Zhou W."/>
            <person name="Zhang B."/>
            <person name="Hu W."/>
            <person name="Eijk M."/>
            <person name="Tang J."/>
            <person name="Witsenboer H."/>
            <person name="Zhao S."/>
            <person name="Li Z."/>
            <person name="Zhang A."/>
            <person name="Wang D."/>
            <person name="Liang C."/>
        </authorList>
    </citation>
    <scope>NUCLEOTIDE SEQUENCE [LARGE SCALE GENOMIC DNA]</scope>
    <source>
        <strain evidence="1">cv. G1812</strain>
    </source>
</reference>
<name>A0A8R7K427_TRIUA</name>
<dbReference type="EnsemblPlants" id="TuG1812G0100004090.01.T01">
    <property type="protein sequence ID" value="TuG1812G0100004090.01.T01.cds350401"/>
    <property type="gene ID" value="TuG1812G0100004090.01"/>
</dbReference>
<keyword evidence="2" id="KW-1185">Reference proteome</keyword>
<sequence length="48" mass="5761">MEDVSMGMWVEKFNITHRSVEYQHDVRFYQAGCFDGYFTARTISLHRT</sequence>
<protein>
    <recommendedName>
        <fullName evidence="3">Hexosyltransferase</fullName>
    </recommendedName>
</protein>
<reference evidence="1" key="3">
    <citation type="submission" date="2022-06" db="UniProtKB">
        <authorList>
            <consortium name="EnsemblPlants"/>
        </authorList>
    </citation>
    <scope>IDENTIFICATION</scope>
</reference>
<evidence type="ECO:0008006" key="3">
    <source>
        <dbReference type="Google" id="ProtNLM"/>
    </source>
</evidence>
<dbReference type="Gramene" id="TuG1812G0100004090.01.T01">
    <property type="protein sequence ID" value="TuG1812G0100004090.01.T01.cds350401"/>
    <property type="gene ID" value="TuG1812G0100004090.01"/>
</dbReference>
<evidence type="ECO:0000313" key="2">
    <source>
        <dbReference type="Proteomes" id="UP000015106"/>
    </source>
</evidence>
<dbReference type="AlphaFoldDB" id="A0A8R7K427"/>
<proteinExistence type="predicted"/>
<organism evidence="1 2">
    <name type="scientific">Triticum urartu</name>
    <name type="common">Red wild einkorn</name>
    <name type="synonym">Crithodium urartu</name>
    <dbReference type="NCBI Taxonomy" id="4572"/>
    <lineage>
        <taxon>Eukaryota</taxon>
        <taxon>Viridiplantae</taxon>
        <taxon>Streptophyta</taxon>
        <taxon>Embryophyta</taxon>
        <taxon>Tracheophyta</taxon>
        <taxon>Spermatophyta</taxon>
        <taxon>Magnoliopsida</taxon>
        <taxon>Liliopsida</taxon>
        <taxon>Poales</taxon>
        <taxon>Poaceae</taxon>
        <taxon>BOP clade</taxon>
        <taxon>Pooideae</taxon>
        <taxon>Triticodae</taxon>
        <taxon>Triticeae</taxon>
        <taxon>Triticinae</taxon>
        <taxon>Triticum</taxon>
    </lineage>
</organism>
<dbReference type="Proteomes" id="UP000015106">
    <property type="component" value="Chromosome 1"/>
</dbReference>
<accession>A0A8R7K427</accession>
<evidence type="ECO:0000313" key="1">
    <source>
        <dbReference type="EnsemblPlants" id="TuG1812G0100004090.01.T01.cds350401"/>
    </source>
</evidence>
<reference evidence="2" key="1">
    <citation type="journal article" date="2013" name="Nature">
        <title>Draft genome of the wheat A-genome progenitor Triticum urartu.</title>
        <authorList>
            <person name="Ling H.Q."/>
            <person name="Zhao S."/>
            <person name="Liu D."/>
            <person name="Wang J."/>
            <person name="Sun H."/>
            <person name="Zhang C."/>
            <person name="Fan H."/>
            <person name="Li D."/>
            <person name="Dong L."/>
            <person name="Tao Y."/>
            <person name="Gao C."/>
            <person name="Wu H."/>
            <person name="Li Y."/>
            <person name="Cui Y."/>
            <person name="Guo X."/>
            <person name="Zheng S."/>
            <person name="Wang B."/>
            <person name="Yu K."/>
            <person name="Liang Q."/>
            <person name="Yang W."/>
            <person name="Lou X."/>
            <person name="Chen J."/>
            <person name="Feng M."/>
            <person name="Jian J."/>
            <person name="Zhang X."/>
            <person name="Luo G."/>
            <person name="Jiang Y."/>
            <person name="Liu J."/>
            <person name="Wang Z."/>
            <person name="Sha Y."/>
            <person name="Zhang B."/>
            <person name="Wu H."/>
            <person name="Tang D."/>
            <person name="Shen Q."/>
            <person name="Xue P."/>
            <person name="Zou S."/>
            <person name="Wang X."/>
            <person name="Liu X."/>
            <person name="Wang F."/>
            <person name="Yang Y."/>
            <person name="An X."/>
            <person name="Dong Z."/>
            <person name="Zhang K."/>
            <person name="Zhang X."/>
            <person name="Luo M.C."/>
            <person name="Dvorak J."/>
            <person name="Tong Y."/>
            <person name="Wang J."/>
            <person name="Yang H."/>
            <person name="Li Z."/>
            <person name="Wang D."/>
            <person name="Zhang A."/>
            <person name="Wang J."/>
        </authorList>
    </citation>
    <scope>NUCLEOTIDE SEQUENCE</scope>
    <source>
        <strain evidence="2">cv. G1812</strain>
    </source>
</reference>